<dbReference type="Proteomes" id="UP000523139">
    <property type="component" value="Unassembled WGS sequence"/>
</dbReference>
<protein>
    <recommendedName>
        <fullName evidence="3">Replication-relaxation</fullName>
    </recommendedName>
</protein>
<dbReference type="RefSeq" id="WP_168886121.1">
    <property type="nucleotide sequence ID" value="NZ_JABAHY010000001.1"/>
</dbReference>
<reference evidence="1 2" key="1">
    <citation type="submission" date="2020-04" db="EMBL/GenBank/DDBJ databases">
        <title>Nesterenkonia sp. nov., isolated from marine sediment.</title>
        <authorList>
            <person name="Zhang G."/>
        </authorList>
    </citation>
    <scope>NUCLEOTIDE SEQUENCE [LARGE SCALE GENOMIC DNA]</scope>
    <source>
        <strain evidence="1 2">MY13</strain>
    </source>
</reference>
<evidence type="ECO:0000313" key="1">
    <source>
        <dbReference type="EMBL" id="NLS08628.1"/>
    </source>
</evidence>
<dbReference type="InterPro" id="IPR025855">
    <property type="entry name" value="Replic_Relax"/>
</dbReference>
<evidence type="ECO:0000313" key="2">
    <source>
        <dbReference type="Proteomes" id="UP000523139"/>
    </source>
</evidence>
<sequence>MSRRMPAELDHPIHAELLELVVRFRFCTTKQLSRITGHHYGSSRSAARQTARHLKSLQHHELLQSVGRRVGGWQRGSTPAIWSPTTRGHRIITGSSTRQRPDALSTDFIDHTLAVTEVHTLAAETLRQTPELQQLEVTGEPDCWRKHLIGLGAVQTLKPDLEVRGLTNTDEFAYFIEVDMATENPGRVVKKSQAYQAYWRSGEEDKRHGFFPLVLWLVPDTKRADSLRRHIGAEKSLAKEMFRVITWDQLTPLLRDGLTGLDPSTSPKGETTP</sequence>
<accession>A0A7X8TH53</accession>
<gene>
    <name evidence="1" type="ORF">HGQ17_01130</name>
</gene>
<organism evidence="1 2">
    <name type="scientific">Nesterenkonia sedimenti</name>
    <dbReference type="NCBI Taxonomy" id="1463632"/>
    <lineage>
        <taxon>Bacteria</taxon>
        <taxon>Bacillati</taxon>
        <taxon>Actinomycetota</taxon>
        <taxon>Actinomycetes</taxon>
        <taxon>Micrococcales</taxon>
        <taxon>Micrococcaceae</taxon>
        <taxon>Nesterenkonia</taxon>
    </lineage>
</organism>
<dbReference type="Pfam" id="PF13814">
    <property type="entry name" value="Replic_Relax"/>
    <property type="match status" value="1"/>
</dbReference>
<keyword evidence="2" id="KW-1185">Reference proteome</keyword>
<evidence type="ECO:0008006" key="3">
    <source>
        <dbReference type="Google" id="ProtNLM"/>
    </source>
</evidence>
<comment type="caution">
    <text evidence="1">The sequence shown here is derived from an EMBL/GenBank/DDBJ whole genome shotgun (WGS) entry which is preliminary data.</text>
</comment>
<name>A0A7X8TH53_9MICC</name>
<dbReference type="EMBL" id="JABAHY010000001">
    <property type="protein sequence ID" value="NLS08628.1"/>
    <property type="molecule type" value="Genomic_DNA"/>
</dbReference>
<proteinExistence type="predicted"/>
<dbReference type="AlphaFoldDB" id="A0A7X8TH53"/>